<evidence type="ECO:0000256" key="1">
    <source>
        <dbReference type="SAM" id="MobiDB-lite"/>
    </source>
</evidence>
<proteinExistence type="predicted"/>
<protein>
    <submittedName>
        <fullName evidence="3">Uncharacterized protein</fullName>
    </submittedName>
</protein>
<dbReference type="AlphaFoldDB" id="A0A4Y2MEK6"/>
<gene>
    <name evidence="2" type="ORF">AVEN_163789_1</name>
    <name evidence="3" type="ORF">AVEN_24164_1</name>
</gene>
<evidence type="ECO:0000313" key="2">
    <source>
        <dbReference type="EMBL" id="GBN24146.1"/>
    </source>
</evidence>
<evidence type="ECO:0000313" key="3">
    <source>
        <dbReference type="EMBL" id="GBN24167.1"/>
    </source>
</evidence>
<evidence type="ECO:0000313" key="4">
    <source>
        <dbReference type="Proteomes" id="UP000499080"/>
    </source>
</evidence>
<name>A0A4Y2MEK6_ARAVE</name>
<keyword evidence="4" id="KW-1185">Reference proteome</keyword>
<dbReference type="EMBL" id="BGPR01007081">
    <property type="protein sequence ID" value="GBN24146.1"/>
    <property type="molecule type" value="Genomic_DNA"/>
</dbReference>
<feature type="compositionally biased region" description="Low complexity" evidence="1">
    <location>
        <begin position="1"/>
        <end position="10"/>
    </location>
</feature>
<organism evidence="3 4">
    <name type="scientific">Araneus ventricosus</name>
    <name type="common">Orbweaver spider</name>
    <name type="synonym">Epeira ventricosa</name>
    <dbReference type="NCBI Taxonomy" id="182803"/>
    <lineage>
        <taxon>Eukaryota</taxon>
        <taxon>Metazoa</taxon>
        <taxon>Ecdysozoa</taxon>
        <taxon>Arthropoda</taxon>
        <taxon>Chelicerata</taxon>
        <taxon>Arachnida</taxon>
        <taxon>Araneae</taxon>
        <taxon>Araneomorphae</taxon>
        <taxon>Entelegynae</taxon>
        <taxon>Araneoidea</taxon>
        <taxon>Araneidae</taxon>
        <taxon>Araneus</taxon>
    </lineage>
</organism>
<dbReference type="Proteomes" id="UP000499080">
    <property type="component" value="Unassembled WGS sequence"/>
</dbReference>
<sequence length="87" mass="9494">MPARASSSSSGHCSKLRGPSQNSPCVASKRDVNITKLNYPLEHGIRIAFSNYLALHLVHKKLQLLHVIELIFDGFSESEINGAFSGT</sequence>
<reference evidence="3 4" key="1">
    <citation type="journal article" date="2019" name="Sci. Rep.">
        <title>Orb-weaving spider Araneus ventricosus genome elucidates the spidroin gene catalogue.</title>
        <authorList>
            <person name="Kono N."/>
            <person name="Nakamura H."/>
            <person name="Ohtoshi R."/>
            <person name="Moran D.A.P."/>
            <person name="Shinohara A."/>
            <person name="Yoshida Y."/>
            <person name="Fujiwara M."/>
            <person name="Mori M."/>
            <person name="Tomita M."/>
            <person name="Arakawa K."/>
        </authorList>
    </citation>
    <scope>NUCLEOTIDE SEQUENCE [LARGE SCALE GENOMIC DNA]</scope>
</reference>
<comment type="caution">
    <text evidence="3">The sequence shown here is derived from an EMBL/GenBank/DDBJ whole genome shotgun (WGS) entry which is preliminary data.</text>
</comment>
<dbReference type="EMBL" id="BGPR01007085">
    <property type="protein sequence ID" value="GBN24167.1"/>
    <property type="molecule type" value="Genomic_DNA"/>
</dbReference>
<accession>A0A4Y2MEK6</accession>
<feature type="region of interest" description="Disordered" evidence="1">
    <location>
        <begin position="1"/>
        <end position="26"/>
    </location>
</feature>